<evidence type="ECO:0000313" key="4">
    <source>
        <dbReference type="Proteomes" id="UP000199393"/>
    </source>
</evidence>
<dbReference type="Proteomes" id="UP000199393">
    <property type="component" value="Chromosome I"/>
</dbReference>
<evidence type="ECO:0000259" key="2">
    <source>
        <dbReference type="Pfam" id="PF16170"/>
    </source>
</evidence>
<dbReference type="STRING" id="307121.GA0070620_1507"/>
<sequence>MNYDGPATVAGRTVRVRLSGRWEPVDGRYHWVGRIEPDARVAGLLRSGRRDVEVRIAERVTAARLGEVDPWGGVRISGVGDPPWPPPDPPAP</sequence>
<name>A0A1C3N0E7_9ACTN</name>
<dbReference type="InterPro" id="IPR032371">
    <property type="entry name" value="DUF4873"/>
</dbReference>
<protein>
    <recommendedName>
        <fullName evidence="2">DUF4873 domain-containing protein</fullName>
    </recommendedName>
</protein>
<dbReference type="AlphaFoldDB" id="A0A1C3N0E7"/>
<reference evidence="4" key="1">
    <citation type="submission" date="2016-06" db="EMBL/GenBank/DDBJ databases">
        <authorList>
            <person name="Varghese N."/>
        </authorList>
    </citation>
    <scope>NUCLEOTIDE SEQUENCE [LARGE SCALE GENOMIC DNA]</scope>
    <source>
        <strain evidence="4">DSM 45344</strain>
    </source>
</reference>
<dbReference type="OrthoDB" id="3683556at2"/>
<accession>A0A1C3N0E7</accession>
<keyword evidence="4" id="KW-1185">Reference proteome</keyword>
<dbReference type="PATRIC" id="fig|307121.4.peg.1544"/>
<organism evidence="3 4">
    <name type="scientific">Micromonospora krabiensis</name>
    <dbReference type="NCBI Taxonomy" id="307121"/>
    <lineage>
        <taxon>Bacteria</taxon>
        <taxon>Bacillati</taxon>
        <taxon>Actinomycetota</taxon>
        <taxon>Actinomycetes</taxon>
        <taxon>Micromonosporales</taxon>
        <taxon>Micromonosporaceae</taxon>
        <taxon>Micromonospora</taxon>
    </lineage>
</organism>
<gene>
    <name evidence="3" type="ORF">GA0070620_1507</name>
</gene>
<feature type="region of interest" description="Disordered" evidence="1">
    <location>
        <begin position="71"/>
        <end position="92"/>
    </location>
</feature>
<proteinExistence type="predicted"/>
<dbReference type="RefSeq" id="WP_091589177.1">
    <property type="nucleotide sequence ID" value="NZ_JBHRWG010000003.1"/>
</dbReference>
<evidence type="ECO:0000256" key="1">
    <source>
        <dbReference type="SAM" id="MobiDB-lite"/>
    </source>
</evidence>
<evidence type="ECO:0000313" key="3">
    <source>
        <dbReference type="EMBL" id="SBV26025.1"/>
    </source>
</evidence>
<feature type="domain" description="DUF4873" evidence="2">
    <location>
        <begin position="2"/>
        <end position="85"/>
    </location>
</feature>
<dbReference type="EMBL" id="LT598496">
    <property type="protein sequence ID" value="SBV26025.1"/>
    <property type="molecule type" value="Genomic_DNA"/>
</dbReference>
<dbReference type="Pfam" id="PF16170">
    <property type="entry name" value="DUF4873"/>
    <property type="match status" value="1"/>
</dbReference>
<feature type="compositionally biased region" description="Pro residues" evidence="1">
    <location>
        <begin position="82"/>
        <end position="92"/>
    </location>
</feature>